<evidence type="ECO:0000313" key="1">
    <source>
        <dbReference type="EMBL" id="KAK0621760.1"/>
    </source>
</evidence>
<proteinExistence type="predicted"/>
<accession>A0AA39WUD3</accession>
<comment type="caution">
    <text evidence="1">The sequence shown here is derived from an EMBL/GenBank/DDBJ whole genome shotgun (WGS) entry which is preliminary data.</text>
</comment>
<gene>
    <name evidence="1" type="ORF">B0T17DRAFT_455628</name>
</gene>
<dbReference type="AlphaFoldDB" id="A0AA39WUD3"/>
<organism evidence="1 2">
    <name type="scientific">Bombardia bombarda</name>
    <dbReference type="NCBI Taxonomy" id="252184"/>
    <lineage>
        <taxon>Eukaryota</taxon>
        <taxon>Fungi</taxon>
        <taxon>Dikarya</taxon>
        <taxon>Ascomycota</taxon>
        <taxon>Pezizomycotina</taxon>
        <taxon>Sordariomycetes</taxon>
        <taxon>Sordariomycetidae</taxon>
        <taxon>Sordariales</taxon>
        <taxon>Lasiosphaeriaceae</taxon>
        <taxon>Bombardia</taxon>
    </lineage>
</organism>
<name>A0AA39WUD3_9PEZI</name>
<dbReference type="EMBL" id="JAULSR010000004">
    <property type="protein sequence ID" value="KAK0621760.1"/>
    <property type="molecule type" value="Genomic_DNA"/>
</dbReference>
<keyword evidence="2" id="KW-1185">Reference proteome</keyword>
<evidence type="ECO:0000313" key="2">
    <source>
        <dbReference type="Proteomes" id="UP001174934"/>
    </source>
</evidence>
<sequence length="75" mass="8157">NISNGTCYISEGVEADKSFIPCGNNALGHVSCCRANDVCLRSNTCFTGQWYTTYMVGCTDPSYEDESCPNKTTPD</sequence>
<protein>
    <submittedName>
        <fullName evidence="1">Uncharacterized protein</fullName>
    </submittedName>
</protein>
<feature type="non-terminal residue" evidence="1">
    <location>
        <position position="1"/>
    </location>
</feature>
<reference evidence="1" key="1">
    <citation type="submission" date="2023-06" db="EMBL/GenBank/DDBJ databases">
        <title>Genome-scale phylogeny and comparative genomics of the fungal order Sordariales.</title>
        <authorList>
            <consortium name="Lawrence Berkeley National Laboratory"/>
            <person name="Hensen N."/>
            <person name="Bonometti L."/>
            <person name="Westerberg I."/>
            <person name="Brannstrom I.O."/>
            <person name="Guillou S."/>
            <person name="Cros-Aarteil S."/>
            <person name="Calhoun S."/>
            <person name="Haridas S."/>
            <person name="Kuo A."/>
            <person name="Mondo S."/>
            <person name="Pangilinan J."/>
            <person name="Riley R."/>
            <person name="LaButti K."/>
            <person name="Andreopoulos B."/>
            <person name="Lipzen A."/>
            <person name="Chen C."/>
            <person name="Yanf M."/>
            <person name="Daum C."/>
            <person name="Ng V."/>
            <person name="Clum A."/>
            <person name="Steindorff A."/>
            <person name="Ohm R."/>
            <person name="Martin F."/>
            <person name="Silar P."/>
            <person name="Natvig D."/>
            <person name="Lalanne C."/>
            <person name="Gautier V."/>
            <person name="Ament-velasquez S.L."/>
            <person name="Kruys A."/>
            <person name="Hutchinson M.I."/>
            <person name="Powell A.J."/>
            <person name="Barry K."/>
            <person name="Miller A.N."/>
            <person name="Grigoriev I.V."/>
            <person name="Debuchy R."/>
            <person name="Gladieux P."/>
            <person name="Thoren M.H."/>
            <person name="Johannesson H."/>
        </authorList>
    </citation>
    <scope>NUCLEOTIDE SEQUENCE</scope>
    <source>
        <strain evidence="1">SMH3391-2</strain>
    </source>
</reference>
<dbReference type="Proteomes" id="UP001174934">
    <property type="component" value="Unassembled WGS sequence"/>
</dbReference>
<feature type="non-terminal residue" evidence="1">
    <location>
        <position position="75"/>
    </location>
</feature>